<dbReference type="OrthoDB" id="610608at2759"/>
<dbReference type="GO" id="GO:0031966">
    <property type="term" value="C:mitochondrial membrane"/>
    <property type="evidence" value="ECO:0007669"/>
    <property type="project" value="UniProtKB-SubCell"/>
</dbReference>
<keyword evidence="9" id="KW-0496">Mitochondrion</keyword>
<dbReference type="NCBIfam" id="TIGR01678">
    <property type="entry name" value="FAD_lactone_ox"/>
    <property type="match status" value="1"/>
</dbReference>
<dbReference type="InterPro" id="IPR016166">
    <property type="entry name" value="FAD-bd_PCMH"/>
</dbReference>
<evidence type="ECO:0000256" key="9">
    <source>
        <dbReference type="RuleBase" id="RU367158"/>
    </source>
</evidence>
<comment type="subcellular location">
    <subcellularLocation>
        <location evidence="9">Mitochondrion membrane</location>
    </subcellularLocation>
</comment>
<sequence length="583" mass="65568">MDPSILRELSKLDPAVPFRSSTDHLHHTWAKTFFSRPELYIRPQTIPEIQQLVTLARRCRRRIVTVGSGHSPSDLTCTSSWLVNLDEFNRILHVDESTGSVTVEAGIRLHALGEQLEKHGLTLENLGSIDSQSIAGVIATGTHGSSLRHGLVSECIDSLGLVLANGQLVRCSPTNNPDLFRAGLVSLGALGIVVEVTFKATPSFKIAWRQERYSLPRVLDEWSTGLWTSHEFVRVWWLPYEKGAIVWRADKTDLPLRAPPKSFYGDSLGYHIYHNLLALSSYIPRILPWVEWFVFGMQYGFRAGSTVTEAVEPAREGLLMNCLYSQFVNEWALPLEKGPEAIGRLSAWLHGDTENARIPFSPKGLYVHCPVEVRVSDTSINTKPRPFLDPTCRDGPTLYLNATLYRPYLRDPPCKERYYEAFEWLMREMGAKPHWAKNFQTLNSSELGTAYGSDMESWMKVRSEVDADGMFVGEWHRRHLPLELGQGSEAPEDEGLPLLEREHERRRVDMSGVGDGVEWVGDRRWLVQGQAQQHSFDALDMEKSVYPLPPDHLSSPSTATSEESFDLLARGEASILLPDGPGA</sequence>
<evidence type="ECO:0000256" key="4">
    <source>
        <dbReference type="ARBA" id="ARBA00013136"/>
    </source>
</evidence>
<dbReference type="InterPro" id="IPR010031">
    <property type="entry name" value="FAD_lactone_oxidase-like"/>
</dbReference>
<reference evidence="12 13" key="1">
    <citation type="journal article" date="2015" name="Mol. Plant Microbe Interact.">
        <title>Genome, transcriptome, and functional analyses of Penicillium expansum provide new insights into secondary metabolism and pathogenicity.</title>
        <authorList>
            <person name="Ballester A.R."/>
            <person name="Marcet-Houben M."/>
            <person name="Levin E."/>
            <person name="Sela N."/>
            <person name="Selma-Lazaro C."/>
            <person name="Carmona L."/>
            <person name="Wisniewski M."/>
            <person name="Droby S."/>
            <person name="Gonzalez-Candelas L."/>
            <person name="Gabaldon T."/>
        </authorList>
    </citation>
    <scope>NUCLEOTIDE SEQUENCE [LARGE SCALE GENOMIC DNA]</scope>
    <source>
        <strain evidence="12 13">PHI-1</strain>
    </source>
</reference>
<dbReference type="Proteomes" id="UP000030104">
    <property type="component" value="Unassembled WGS sequence"/>
</dbReference>
<protein>
    <recommendedName>
        <fullName evidence="4 9">D-arabinono-1,4-lactone oxidase</fullName>
        <shortName evidence="9">ALO</shortName>
        <ecNumber evidence="4 9">1.1.3.37</ecNumber>
    </recommendedName>
    <alternativeName>
        <fullName evidence="8 9">L-galactono-gamma-lactone oxidase</fullName>
    </alternativeName>
</protein>
<evidence type="ECO:0000256" key="8">
    <source>
        <dbReference type="ARBA" id="ARBA00033418"/>
    </source>
</evidence>
<evidence type="ECO:0000256" key="10">
    <source>
        <dbReference type="SAM" id="MobiDB-lite"/>
    </source>
</evidence>
<gene>
    <name evidence="12" type="ORF">PITC_044190</name>
</gene>
<dbReference type="Pfam" id="PF04030">
    <property type="entry name" value="ALO"/>
    <property type="match status" value="1"/>
</dbReference>
<evidence type="ECO:0000256" key="2">
    <source>
        <dbReference type="ARBA" id="ARBA00005083"/>
    </source>
</evidence>
<dbReference type="EC" id="1.1.3.37" evidence="4 9"/>
<keyword evidence="7 9" id="KW-0560">Oxidoreductase</keyword>
<dbReference type="InterPro" id="IPR016167">
    <property type="entry name" value="FAD-bd_PCMH_sub1"/>
</dbReference>
<dbReference type="PANTHER" id="PTHR43762">
    <property type="entry name" value="L-GULONOLACTONE OXIDASE"/>
    <property type="match status" value="1"/>
</dbReference>
<name>A0A0A2L0I1_PENIT</name>
<dbReference type="Gene3D" id="3.30.70.2520">
    <property type="match status" value="1"/>
</dbReference>
<evidence type="ECO:0000256" key="3">
    <source>
        <dbReference type="ARBA" id="ARBA00005466"/>
    </source>
</evidence>
<dbReference type="PROSITE" id="PS00862">
    <property type="entry name" value="OX2_COVAL_FAD"/>
    <property type="match status" value="1"/>
</dbReference>
<feature type="domain" description="FAD-binding PCMH-type" evidence="11">
    <location>
        <begin position="33"/>
        <end position="203"/>
    </location>
</feature>
<dbReference type="Gene3D" id="3.30.43.10">
    <property type="entry name" value="Uridine Diphospho-n-acetylenolpyruvylglucosamine Reductase, domain 2"/>
    <property type="match status" value="1"/>
</dbReference>
<dbReference type="InterPro" id="IPR036318">
    <property type="entry name" value="FAD-bd_PCMH-like_sf"/>
</dbReference>
<keyword evidence="6 9" id="KW-0274">FAD</keyword>
<dbReference type="SUPFAM" id="SSF56176">
    <property type="entry name" value="FAD-binding/transporter-associated domain-like"/>
    <property type="match status" value="1"/>
</dbReference>
<dbReference type="InterPro" id="IPR007173">
    <property type="entry name" value="ALO_C"/>
</dbReference>
<comment type="catalytic activity">
    <reaction evidence="9">
        <text>D-arabinono-1,4-lactone + O2 = dehydro-D-arabinono-1,4-lactone + H2O2 + H(+)</text>
        <dbReference type="Rhea" id="RHEA:23756"/>
        <dbReference type="ChEBI" id="CHEBI:15378"/>
        <dbReference type="ChEBI" id="CHEBI:15379"/>
        <dbReference type="ChEBI" id="CHEBI:16240"/>
        <dbReference type="ChEBI" id="CHEBI:16292"/>
        <dbReference type="ChEBI" id="CHEBI:58277"/>
        <dbReference type="EC" id="1.1.3.37"/>
    </reaction>
</comment>
<dbReference type="GO" id="GO:0071949">
    <property type="term" value="F:FAD binding"/>
    <property type="evidence" value="ECO:0007669"/>
    <property type="project" value="UniProtKB-UniRule"/>
</dbReference>
<dbReference type="AlphaFoldDB" id="A0A0A2L0I1"/>
<dbReference type="InterPro" id="IPR006093">
    <property type="entry name" value="Oxy_OxRdtase_FAD_BS"/>
</dbReference>
<dbReference type="InterPro" id="IPR030654">
    <property type="entry name" value="Sugar_lactone_oxidase"/>
</dbReference>
<accession>A0A0A2L0I1</accession>
<keyword evidence="5 9" id="KW-0285">Flavoprotein</keyword>
<comment type="cofactor">
    <cofactor evidence="1 9">
        <name>FAD</name>
        <dbReference type="ChEBI" id="CHEBI:57692"/>
    </cofactor>
</comment>
<proteinExistence type="inferred from homology"/>
<evidence type="ECO:0000256" key="6">
    <source>
        <dbReference type="ARBA" id="ARBA00022827"/>
    </source>
</evidence>
<comment type="similarity">
    <text evidence="3 9">Belongs to the oxygen-dependent FAD-linked oxidoreductase family.</text>
</comment>
<dbReference type="UniPathway" id="UPA00771">
    <property type="reaction ID" value="UER00766"/>
</dbReference>
<dbReference type="GO" id="GO:0003885">
    <property type="term" value="F:D-arabinono-1,4-lactone oxidase activity"/>
    <property type="evidence" value="ECO:0007669"/>
    <property type="project" value="UniProtKB-UniRule"/>
</dbReference>
<evidence type="ECO:0000313" key="12">
    <source>
        <dbReference type="EMBL" id="KGO73559.1"/>
    </source>
</evidence>
<organism evidence="12 13">
    <name type="scientific">Penicillium italicum</name>
    <name type="common">Blue mold</name>
    <dbReference type="NCBI Taxonomy" id="40296"/>
    <lineage>
        <taxon>Eukaryota</taxon>
        <taxon>Fungi</taxon>
        <taxon>Dikarya</taxon>
        <taxon>Ascomycota</taxon>
        <taxon>Pezizomycotina</taxon>
        <taxon>Eurotiomycetes</taxon>
        <taxon>Eurotiomycetidae</taxon>
        <taxon>Eurotiales</taxon>
        <taxon>Aspergillaceae</taxon>
        <taxon>Penicillium</taxon>
    </lineage>
</organism>
<evidence type="ECO:0000256" key="1">
    <source>
        <dbReference type="ARBA" id="ARBA00001974"/>
    </source>
</evidence>
<evidence type="ECO:0000259" key="11">
    <source>
        <dbReference type="PROSITE" id="PS51387"/>
    </source>
</evidence>
<feature type="region of interest" description="Disordered" evidence="10">
    <location>
        <begin position="542"/>
        <end position="564"/>
    </location>
</feature>
<dbReference type="InterPro" id="IPR006094">
    <property type="entry name" value="Oxid_FAD_bind_N"/>
</dbReference>
<dbReference type="PhylomeDB" id="A0A0A2L0I1"/>
<keyword evidence="13" id="KW-1185">Reference proteome</keyword>
<dbReference type="STRING" id="40296.A0A0A2L0I1"/>
<comment type="pathway">
    <text evidence="2 9">Cofactor biosynthesis; D-erythroascorbate biosynthesis; dehydro-D-arabinono-1,4-lactone from D-arabinose: step 2/2.</text>
</comment>
<dbReference type="InterPro" id="IPR016169">
    <property type="entry name" value="FAD-bd_PCMH_sub2"/>
</dbReference>
<dbReference type="PROSITE" id="PS51387">
    <property type="entry name" value="FAD_PCMH"/>
    <property type="match status" value="1"/>
</dbReference>
<dbReference type="Pfam" id="PF01565">
    <property type="entry name" value="FAD_binding_4"/>
    <property type="match status" value="1"/>
</dbReference>
<dbReference type="EMBL" id="JQGA01000801">
    <property type="protein sequence ID" value="KGO73559.1"/>
    <property type="molecule type" value="Genomic_DNA"/>
</dbReference>
<evidence type="ECO:0000256" key="5">
    <source>
        <dbReference type="ARBA" id="ARBA00022630"/>
    </source>
</evidence>
<evidence type="ECO:0000313" key="13">
    <source>
        <dbReference type="Proteomes" id="UP000030104"/>
    </source>
</evidence>
<dbReference type="OMA" id="YPRFGEF"/>
<dbReference type="PANTHER" id="PTHR43762:SF1">
    <property type="entry name" value="D-ARABINONO-1,4-LACTONE OXIDASE"/>
    <property type="match status" value="1"/>
</dbReference>
<dbReference type="HOGENOM" id="CLU_003896_4_1_1"/>
<comment type="caution">
    <text evidence="12">The sequence shown here is derived from an EMBL/GenBank/DDBJ whole genome shotgun (WGS) entry which is preliminary data.</text>
</comment>
<evidence type="ECO:0000256" key="7">
    <source>
        <dbReference type="ARBA" id="ARBA00023002"/>
    </source>
</evidence>
<dbReference type="Gene3D" id="3.30.465.10">
    <property type="match status" value="1"/>
</dbReference>